<comment type="caution">
    <text evidence="2">The sequence shown here is derived from an EMBL/GenBank/DDBJ whole genome shotgun (WGS) entry which is preliminary data.</text>
</comment>
<feature type="domain" description="PD-(D/E)XK endonuclease-like" evidence="1">
    <location>
        <begin position="2"/>
        <end position="76"/>
    </location>
</feature>
<dbReference type="Gene3D" id="3.90.320.10">
    <property type="match status" value="1"/>
</dbReference>
<gene>
    <name evidence="2" type="ORF">COU88_02800</name>
</gene>
<protein>
    <recommendedName>
        <fullName evidence="1">PD-(D/E)XK endonuclease-like domain-containing protein</fullName>
    </recommendedName>
</protein>
<evidence type="ECO:0000313" key="2">
    <source>
        <dbReference type="EMBL" id="PJE62850.1"/>
    </source>
</evidence>
<accession>A0A2M8KSH4</accession>
<evidence type="ECO:0000259" key="1">
    <source>
        <dbReference type="Pfam" id="PF12705"/>
    </source>
</evidence>
<dbReference type="Proteomes" id="UP000229554">
    <property type="component" value="Unassembled WGS sequence"/>
</dbReference>
<dbReference type="EMBL" id="PFED01000116">
    <property type="protein sequence ID" value="PJE62850.1"/>
    <property type="molecule type" value="Genomic_DNA"/>
</dbReference>
<organism evidence="2 3">
    <name type="scientific">Candidatus Roizmanbacteria bacterium CG10_big_fil_rev_8_21_14_0_10_39_6</name>
    <dbReference type="NCBI Taxonomy" id="1974853"/>
    <lineage>
        <taxon>Bacteria</taxon>
        <taxon>Candidatus Roizmaniibacteriota</taxon>
    </lineage>
</organism>
<dbReference type="Pfam" id="PF12705">
    <property type="entry name" value="PDDEXK_1"/>
    <property type="match status" value="1"/>
</dbReference>
<evidence type="ECO:0000313" key="3">
    <source>
        <dbReference type="Proteomes" id="UP000229554"/>
    </source>
</evidence>
<name>A0A2M8KSH4_9BACT</name>
<dbReference type="InterPro" id="IPR038726">
    <property type="entry name" value="PDDEXK_AddAB-type"/>
</dbReference>
<dbReference type="InterPro" id="IPR011604">
    <property type="entry name" value="PDDEXK-like_dom_sf"/>
</dbReference>
<proteinExistence type="predicted"/>
<sequence>MRIIDFKTSRGSEKENSLQLPIYYLLARAVQKRDIHGVSYWYLDRNNSPTPMDLPDKEKAKETVLKIAKDVKLAKQLNRFVCKNNGCYACKPYEKIAAGSAEYIGTNEYKRDVFILPDEQKDSLLPSDTDRNEQIL</sequence>
<reference evidence="3" key="1">
    <citation type="submission" date="2017-09" db="EMBL/GenBank/DDBJ databases">
        <title>Depth-based differentiation of microbial function through sediment-hosted aquifers and enrichment of novel symbionts in the deep terrestrial subsurface.</title>
        <authorList>
            <person name="Probst A.J."/>
            <person name="Ladd B."/>
            <person name="Jarett J.K."/>
            <person name="Geller-Mcgrath D.E."/>
            <person name="Sieber C.M.K."/>
            <person name="Emerson J.B."/>
            <person name="Anantharaman K."/>
            <person name="Thomas B.C."/>
            <person name="Malmstrom R."/>
            <person name="Stieglmeier M."/>
            <person name="Klingl A."/>
            <person name="Woyke T."/>
            <person name="Ryan C.M."/>
            <person name="Banfield J.F."/>
        </authorList>
    </citation>
    <scope>NUCLEOTIDE SEQUENCE [LARGE SCALE GENOMIC DNA]</scope>
</reference>
<dbReference type="AlphaFoldDB" id="A0A2M8KSH4"/>